<dbReference type="RefSeq" id="WP_377580526.1">
    <property type="nucleotide sequence ID" value="NZ_JBHTKA010000007.1"/>
</dbReference>
<dbReference type="SUPFAM" id="SSF52402">
    <property type="entry name" value="Adenine nucleotide alpha hydrolases-like"/>
    <property type="match status" value="2"/>
</dbReference>
<dbReference type="Gene3D" id="3.40.50.12370">
    <property type="match status" value="1"/>
</dbReference>
<gene>
    <name evidence="3" type="ORF">ACFQ21_17240</name>
</gene>
<dbReference type="EMBL" id="JBHTKA010000007">
    <property type="protein sequence ID" value="MFD1001075.1"/>
    <property type="molecule type" value="Genomic_DNA"/>
</dbReference>
<evidence type="ECO:0000256" key="1">
    <source>
        <dbReference type="ARBA" id="ARBA00008791"/>
    </source>
</evidence>
<accession>A0ABW3K4V8</accession>
<feature type="domain" description="UspA" evidence="2">
    <location>
        <begin position="1"/>
        <end position="141"/>
    </location>
</feature>
<name>A0ABW3K4V8_9BACT</name>
<reference evidence="4" key="1">
    <citation type="journal article" date="2019" name="Int. J. Syst. Evol. Microbiol.">
        <title>The Global Catalogue of Microorganisms (GCM) 10K type strain sequencing project: providing services to taxonomists for standard genome sequencing and annotation.</title>
        <authorList>
            <consortium name="The Broad Institute Genomics Platform"/>
            <consortium name="The Broad Institute Genome Sequencing Center for Infectious Disease"/>
            <person name="Wu L."/>
            <person name="Ma J."/>
        </authorList>
    </citation>
    <scope>NUCLEOTIDE SEQUENCE [LARGE SCALE GENOMIC DNA]</scope>
    <source>
        <strain evidence="4">CCUG 58938</strain>
    </source>
</reference>
<dbReference type="CDD" id="cd00293">
    <property type="entry name" value="USP-like"/>
    <property type="match status" value="1"/>
</dbReference>
<evidence type="ECO:0000313" key="4">
    <source>
        <dbReference type="Proteomes" id="UP001597112"/>
    </source>
</evidence>
<dbReference type="Pfam" id="PF00582">
    <property type="entry name" value="Usp"/>
    <property type="match status" value="2"/>
</dbReference>
<proteinExistence type="inferred from homology"/>
<dbReference type="InterPro" id="IPR006016">
    <property type="entry name" value="UspA"/>
</dbReference>
<evidence type="ECO:0000259" key="2">
    <source>
        <dbReference type="Pfam" id="PF00582"/>
    </source>
</evidence>
<dbReference type="InterPro" id="IPR014729">
    <property type="entry name" value="Rossmann-like_a/b/a_fold"/>
</dbReference>
<keyword evidence="4" id="KW-1185">Reference proteome</keyword>
<dbReference type="PANTHER" id="PTHR46268">
    <property type="entry name" value="STRESS RESPONSE PROTEIN NHAX"/>
    <property type="match status" value="1"/>
</dbReference>
<protein>
    <submittedName>
        <fullName evidence="3">Universal stress protein</fullName>
    </submittedName>
</protein>
<dbReference type="InterPro" id="IPR006015">
    <property type="entry name" value="Universal_stress_UspA"/>
</dbReference>
<sequence length="276" mass="30945">MKKILVPVDLSNQSNEAYNVALEWAQMSQGEIVLVHVLAPPSAYTGLAGETIAYDMNFFTQMEADIQKGLQKMKEQAGAVPVMTEVIYGDLVSGIANIIEKKKIDFIIMGTAGATGLTEIFIGSNTEKVVRFASVPVLAVRKSIAIKSIKNILLPSTLELNQHDFIQKLSALQGFLHATLHILLINTPIHFRRDAEANEALQEFIKHYKLSNYKLHFRNYIREEEGIMDFAYTEKMDLIAMATHARKGLAHLFNGSITENVVNHIEAPIWTYCLKR</sequence>
<organism evidence="3 4">
    <name type="scientific">Ohtaekwangia kribbensis</name>
    <dbReference type="NCBI Taxonomy" id="688913"/>
    <lineage>
        <taxon>Bacteria</taxon>
        <taxon>Pseudomonadati</taxon>
        <taxon>Bacteroidota</taxon>
        <taxon>Cytophagia</taxon>
        <taxon>Cytophagales</taxon>
        <taxon>Fulvivirgaceae</taxon>
        <taxon>Ohtaekwangia</taxon>
    </lineage>
</organism>
<dbReference type="PRINTS" id="PR01438">
    <property type="entry name" value="UNVRSLSTRESS"/>
</dbReference>
<dbReference type="Gene3D" id="3.40.50.620">
    <property type="entry name" value="HUPs"/>
    <property type="match status" value="1"/>
</dbReference>
<feature type="domain" description="UspA" evidence="2">
    <location>
        <begin position="224"/>
        <end position="270"/>
    </location>
</feature>
<comment type="similarity">
    <text evidence="1">Belongs to the universal stress protein A family.</text>
</comment>
<evidence type="ECO:0000313" key="3">
    <source>
        <dbReference type="EMBL" id="MFD1001075.1"/>
    </source>
</evidence>
<dbReference type="PANTHER" id="PTHR46268:SF6">
    <property type="entry name" value="UNIVERSAL STRESS PROTEIN UP12"/>
    <property type="match status" value="1"/>
</dbReference>
<dbReference type="Proteomes" id="UP001597112">
    <property type="component" value="Unassembled WGS sequence"/>
</dbReference>
<comment type="caution">
    <text evidence="3">The sequence shown here is derived from an EMBL/GenBank/DDBJ whole genome shotgun (WGS) entry which is preliminary data.</text>
</comment>